<dbReference type="InterPro" id="IPR011009">
    <property type="entry name" value="Kinase-like_dom_sf"/>
</dbReference>
<feature type="binding site" evidence="13">
    <location>
        <position position="473"/>
    </location>
    <ligand>
        <name>ATP</name>
        <dbReference type="ChEBI" id="CHEBI:30616"/>
    </ligand>
</feature>
<feature type="compositionally biased region" description="Acidic residues" evidence="14">
    <location>
        <begin position="169"/>
        <end position="178"/>
    </location>
</feature>
<reference evidence="16 17" key="1">
    <citation type="submission" date="2006-10" db="EMBL/GenBank/DDBJ databases">
        <title>The Genome Sequence of Batrachochytrium dendrobatidis JEL423.</title>
        <authorList>
            <consortium name="The Broad Institute Genome Sequencing Platform"/>
            <person name="Birren B."/>
            <person name="Lander E."/>
            <person name="Galagan J."/>
            <person name="Cuomo C."/>
            <person name="Devon K."/>
            <person name="Jaffe D."/>
            <person name="Butler J."/>
            <person name="Alvarez P."/>
            <person name="Gnerre S."/>
            <person name="Grabherr M."/>
            <person name="Kleber M."/>
            <person name="Mauceli E."/>
            <person name="Brockman W."/>
            <person name="Young S."/>
            <person name="LaButti K."/>
            <person name="Sykes S."/>
            <person name="DeCaprio D."/>
            <person name="Crawford M."/>
            <person name="Koehrsen M."/>
            <person name="Engels R."/>
            <person name="Montgomery P."/>
            <person name="Pearson M."/>
            <person name="Howarth C."/>
            <person name="Larson L."/>
            <person name="White J."/>
            <person name="O'Leary S."/>
            <person name="Kodira C."/>
            <person name="Zeng Q."/>
            <person name="Yandava C."/>
            <person name="Alvarado L."/>
            <person name="Longcore J."/>
            <person name="James T."/>
        </authorList>
    </citation>
    <scope>NUCLEOTIDE SEQUENCE [LARGE SCALE GENOMIC DNA]</scope>
    <source>
        <strain evidence="16 17">JEL423</strain>
    </source>
</reference>
<dbReference type="InterPro" id="IPR017441">
    <property type="entry name" value="Protein_kinase_ATP_BS"/>
</dbReference>
<dbReference type="InterPro" id="IPR006329">
    <property type="entry name" value="AMPD"/>
</dbReference>
<feature type="compositionally biased region" description="Basic and acidic residues" evidence="14">
    <location>
        <begin position="135"/>
        <end position="148"/>
    </location>
</feature>
<evidence type="ECO:0000313" key="16">
    <source>
        <dbReference type="EMBL" id="OAJ36038.1"/>
    </source>
</evidence>
<dbReference type="Gene3D" id="1.10.510.10">
    <property type="entry name" value="Transferase(Phosphotransferase) domain 1"/>
    <property type="match status" value="1"/>
</dbReference>
<organism evidence="16 17">
    <name type="scientific">Batrachochytrium dendrobatidis (strain JEL423)</name>
    <dbReference type="NCBI Taxonomy" id="403673"/>
    <lineage>
        <taxon>Eukaryota</taxon>
        <taxon>Fungi</taxon>
        <taxon>Fungi incertae sedis</taxon>
        <taxon>Chytridiomycota</taxon>
        <taxon>Chytridiomycota incertae sedis</taxon>
        <taxon>Chytridiomycetes</taxon>
        <taxon>Rhizophydiales</taxon>
        <taxon>Rhizophydiales incertae sedis</taxon>
        <taxon>Batrachochytrium</taxon>
    </lineage>
</organism>
<dbReference type="PANTHER" id="PTHR11359">
    <property type="entry name" value="AMP DEAMINASE"/>
    <property type="match status" value="1"/>
</dbReference>
<dbReference type="PROSITE" id="PS00485">
    <property type="entry name" value="A_DEAMINASE"/>
    <property type="match status" value="1"/>
</dbReference>
<accession>A0A177W7H0</accession>
<dbReference type="eggNOG" id="KOG1096">
    <property type="taxonomic scope" value="Eukaryota"/>
</dbReference>
<dbReference type="SUPFAM" id="SSF56112">
    <property type="entry name" value="Protein kinase-like (PK-like)"/>
    <property type="match status" value="1"/>
</dbReference>
<evidence type="ECO:0000256" key="5">
    <source>
        <dbReference type="ARBA" id="ARBA00022723"/>
    </source>
</evidence>
<dbReference type="GO" id="GO:0005829">
    <property type="term" value="C:cytosol"/>
    <property type="evidence" value="ECO:0007669"/>
    <property type="project" value="TreeGrafter"/>
</dbReference>
<evidence type="ECO:0000256" key="9">
    <source>
        <dbReference type="ARBA" id="ARBA00022840"/>
    </source>
</evidence>
<dbReference type="OrthoDB" id="1723809at2759"/>
<evidence type="ECO:0000256" key="7">
    <source>
        <dbReference type="ARBA" id="ARBA00022801"/>
    </source>
</evidence>
<keyword evidence="8" id="KW-0862">Zinc</keyword>
<evidence type="ECO:0000256" key="6">
    <source>
        <dbReference type="ARBA" id="ARBA00022741"/>
    </source>
</evidence>
<keyword evidence="6 13" id="KW-0547">Nucleotide-binding</keyword>
<keyword evidence="5" id="KW-0479">Metal-binding</keyword>
<feature type="compositionally biased region" description="Low complexity" evidence="14">
    <location>
        <begin position="30"/>
        <end position="56"/>
    </location>
</feature>
<dbReference type="SMART" id="SM00220">
    <property type="entry name" value="S_TKc"/>
    <property type="match status" value="1"/>
</dbReference>
<dbReference type="Proteomes" id="UP000077115">
    <property type="component" value="Unassembled WGS sequence"/>
</dbReference>
<dbReference type="GO" id="GO:0003876">
    <property type="term" value="F:AMP deaminase activity"/>
    <property type="evidence" value="ECO:0007669"/>
    <property type="project" value="UniProtKB-EC"/>
</dbReference>
<evidence type="ECO:0000256" key="14">
    <source>
        <dbReference type="SAM" id="MobiDB-lite"/>
    </source>
</evidence>
<evidence type="ECO:0000256" key="3">
    <source>
        <dbReference type="ARBA" id="ARBA00006676"/>
    </source>
</evidence>
<dbReference type="GO" id="GO:0004672">
    <property type="term" value="F:protein kinase activity"/>
    <property type="evidence" value="ECO:0007669"/>
    <property type="project" value="InterPro"/>
</dbReference>
<comment type="pathway">
    <text evidence="2">Purine metabolism; IMP biosynthesis via salvage pathway; IMP from AMP: step 1/1.</text>
</comment>
<reference evidence="16 17" key="2">
    <citation type="submission" date="2016-05" db="EMBL/GenBank/DDBJ databases">
        <title>Lineage-specific infection strategies underlie the spectrum of fungal disease in amphibians.</title>
        <authorList>
            <person name="Cuomo C.A."/>
            <person name="Farrer R.A."/>
            <person name="James T."/>
            <person name="Longcore J."/>
            <person name="Birren B."/>
        </authorList>
    </citation>
    <scope>NUCLEOTIDE SEQUENCE [LARGE SCALE GENOMIC DNA]</scope>
    <source>
        <strain evidence="16 17">JEL423</strain>
    </source>
</reference>
<evidence type="ECO:0000256" key="2">
    <source>
        <dbReference type="ARBA" id="ARBA00004955"/>
    </source>
</evidence>
<dbReference type="CDD" id="cd01319">
    <property type="entry name" value="AMPD"/>
    <property type="match status" value="1"/>
</dbReference>
<evidence type="ECO:0000256" key="13">
    <source>
        <dbReference type="PROSITE-ProRule" id="PRU10141"/>
    </source>
</evidence>
<feature type="compositionally biased region" description="Basic residues" evidence="14">
    <location>
        <begin position="184"/>
        <end position="194"/>
    </location>
</feature>
<proteinExistence type="inferred from homology"/>
<feature type="region of interest" description="Disordered" evidence="14">
    <location>
        <begin position="100"/>
        <end position="198"/>
    </location>
</feature>
<evidence type="ECO:0000256" key="12">
    <source>
        <dbReference type="ARBA" id="ARBA00078830"/>
    </source>
</evidence>
<dbReference type="CDD" id="cd13994">
    <property type="entry name" value="STKc_HAL4_like"/>
    <property type="match status" value="1"/>
</dbReference>
<feature type="compositionally biased region" description="Acidic residues" evidence="14">
    <location>
        <begin position="264"/>
        <end position="274"/>
    </location>
</feature>
<dbReference type="PANTHER" id="PTHR11359:SF0">
    <property type="entry name" value="AMP DEAMINASE"/>
    <property type="match status" value="1"/>
</dbReference>
<keyword evidence="9 13" id="KW-0067">ATP-binding</keyword>
<dbReference type="InterPro" id="IPR008271">
    <property type="entry name" value="Ser/Thr_kinase_AS"/>
</dbReference>
<evidence type="ECO:0000256" key="10">
    <source>
        <dbReference type="ARBA" id="ARBA00023080"/>
    </source>
</evidence>
<feature type="compositionally biased region" description="Low complexity" evidence="14">
    <location>
        <begin position="221"/>
        <end position="241"/>
    </location>
</feature>
<feature type="compositionally biased region" description="Low complexity" evidence="14">
    <location>
        <begin position="363"/>
        <end position="385"/>
    </location>
</feature>
<dbReference type="InterPro" id="IPR006650">
    <property type="entry name" value="A/AMP_deam_AS"/>
</dbReference>
<evidence type="ECO:0000256" key="4">
    <source>
        <dbReference type="ARBA" id="ARBA00012775"/>
    </source>
</evidence>
<dbReference type="FunFam" id="4.10.800.20:FF:000001">
    <property type="entry name" value="AMP deaminase"/>
    <property type="match status" value="1"/>
</dbReference>
<gene>
    <name evidence="16" type="ORF">BDEG_20257</name>
</gene>
<dbReference type="Gene3D" id="3.20.20.140">
    <property type="entry name" value="Metal-dependent hydrolases"/>
    <property type="match status" value="1"/>
</dbReference>
<keyword evidence="7" id="KW-0378">Hydrolase</keyword>
<feature type="region of interest" description="Disordered" evidence="14">
    <location>
        <begin position="219"/>
        <end position="332"/>
    </location>
</feature>
<feature type="domain" description="Protein kinase" evidence="15">
    <location>
        <begin position="444"/>
        <end position="708"/>
    </location>
</feature>
<feature type="compositionally biased region" description="Low complexity" evidence="14">
    <location>
        <begin position="101"/>
        <end position="121"/>
    </location>
</feature>
<comment type="cofactor">
    <cofactor evidence="1">
        <name>Zn(2+)</name>
        <dbReference type="ChEBI" id="CHEBI:29105"/>
    </cofactor>
</comment>
<evidence type="ECO:0000256" key="1">
    <source>
        <dbReference type="ARBA" id="ARBA00001947"/>
    </source>
</evidence>
<dbReference type="FunFam" id="3.20.20.140:FF:000035">
    <property type="entry name" value="Probable amp deaminase"/>
    <property type="match status" value="1"/>
</dbReference>
<name>A0A177W7H0_BATDL</name>
<dbReference type="GO" id="GO:0046033">
    <property type="term" value="P:AMP metabolic process"/>
    <property type="evidence" value="ECO:0007669"/>
    <property type="project" value="TreeGrafter"/>
</dbReference>
<feature type="region of interest" description="Disordered" evidence="14">
    <location>
        <begin position="347"/>
        <end position="406"/>
    </location>
</feature>
<dbReference type="GO" id="GO:0046872">
    <property type="term" value="F:metal ion binding"/>
    <property type="evidence" value="ECO:0007669"/>
    <property type="project" value="UniProtKB-KW"/>
</dbReference>
<dbReference type="PROSITE" id="PS00108">
    <property type="entry name" value="PROTEIN_KINASE_ST"/>
    <property type="match status" value="1"/>
</dbReference>
<evidence type="ECO:0000256" key="8">
    <source>
        <dbReference type="ARBA" id="ARBA00022833"/>
    </source>
</evidence>
<dbReference type="PROSITE" id="PS50011">
    <property type="entry name" value="PROTEIN_KINASE_DOM"/>
    <property type="match status" value="1"/>
</dbReference>
<dbReference type="InterPro" id="IPR032466">
    <property type="entry name" value="Metal_Hydrolase"/>
</dbReference>
<evidence type="ECO:0000259" key="15">
    <source>
        <dbReference type="PROSITE" id="PS50011"/>
    </source>
</evidence>
<dbReference type="UniPathway" id="UPA00591">
    <property type="reaction ID" value="UER00663"/>
</dbReference>
<dbReference type="InterPro" id="IPR000719">
    <property type="entry name" value="Prot_kinase_dom"/>
</dbReference>
<sequence length="1745" mass="193927">MSTFNTEVWDPMLLSTSGALHQSQTVNRRNAANATSNPNSASSANTNSSNPTNANSMDNSASGNIASMDGGHHSMSNVLNMSVGNVNGLASSVSKDLAELSMSGKRSTSSPTSPTLGSKKTGVMYRIFHLGDSTPPEHHDEDGFDSHRASHASNSLWGRSRRSFSGSEADSDENDSDDSMSTSRKSHNSGKLGRKSSIGETMDHFLKRAGSAPFRQKPLNQQQAVGQVPMQQSTSQSGSSDGQKDRMKRQPSKKGIFSVGAGEDSSDFESDLEESVQRKPTRTNLFKDLLQGTRPRKPSNSSKTTPPPLTSPLLNFGHDIYHGEPPSPVGSDHVAVAETKYESHNIFKDLLSPRSKKPQPLPTTSSQDASYRSSASSSTSSMSKAQPHLQDLETHGSLSPNSSMVLPGSLYIPPPATIGMERKSSTASLARSGSSEVSLTEKYGKTEDVLGRGAYAIVKLCCPINSKEKYAVKEFRKRHKDESQKEYVKKLVAEFCISSSLEHENVVKTVDLIQDSKKQWCVVMEYCAGGDLFGRIQNGTLKSYAEMNCFFMQLVRGVHFLHSVGVSHRDLKPENLLLDGTGRILKITDFGVSQVFRDPFGTVCKKTRGIAGSGPYIAPEEFVNIEYDSEPVDVWAIGVIFFVMLSNSILWKTAIITDSRYKTFLDSITRFAPFEKLQPGPKEMLYKLLQPDPKLRIKLPDILVDDWYNTADMANAKDRVNPAASSSSLSAQALADKNANSSCDNLAGIPDSSGPARLTALHTAAYAVRPPNSAGGLHHANSLGTFDMDPSATGNESNSALSHKSPFYNYFLDKTTFNEDGRYWAHRVGQQTDRNSLQHSQSLQPFLLDSLDNESRQTPRSSMSALGVSEGQASISIAERMAEVVGTAVTSEGVAKYSRQEVGDLELSQELEEMFQTLEKCVQMRAKYMEASYQCFGDNPKDSPDWEIYPPPPKPSYWPPQDPSIATPEIPMSVNNASQTSLDHGVDIAAFRIPEEHSGEYAMTECGVFQIYKDKNDAATHTNGKCHVPSVKNYFQDMEYIQNIISDGPTKSFAFRRLRYLESKFQMYVLLNEYQEMADSKRVPHRDFYNVRKVDTHIHHSSCMNQKHLLRFIKSKIKKNSSEAVIFRDGKHLTIAEVFESLNLTAYDLSIDTLDMHAHKDSFHRFDKFNLKYNPIGESRLREIFLKTDNFVKGRYLAELTKEVINDLEASKYQMVEYRISIYGRSRDEWDKIAKWVIDHRLFSHNVRWLIQVPRLYSVYKKSHQVKSFEDIIRNVFEPLFEVTKDPRTHPELHIFLQRVIGFDSVDDESKTEKRIFKKFPAPRAWTIAMNPPYSYYLYYMFANISSLNLFRRERGFNTFLLRPHAGEAGDPDHLTCAFLTSHSISHGILLRKVPAMQYLFYLEQIGIAMSPLSNNALFLNYERNPFLTFFQRGMNVSLSTDDPLQFHFTKEPLIEEYSVAAQIWKLSSTDMCEIARNSVLQSGWELKIKQRWLGNTCYMAGPAGNDIHKTNVPNIRLQYRYQTLMEERMMVLSALRVNMGDETVSETLSYIDSNATTHGTGATSKDITSLGVSKSDHGTPITGVAVLSAINNAFAMSNVISIGPTHPSTDTSSIEAVHGRAQGLPIELSLRRNVSRPTAGIATEPLLQSNSPIGINSPSDLYKANHYTDTTVLRGSPLRTSAHVDEGSAPVLNLSAPALPIVPGAAGGFAAYAMVAEKRARALPGHDVETLQIDRPSDVGDDDD</sequence>
<feature type="region of interest" description="Disordered" evidence="14">
    <location>
        <begin position="20"/>
        <end position="69"/>
    </location>
</feature>
<dbReference type="NCBIfam" id="TIGR01429">
    <property type="entry name" value="AMP_deaminase"/>
    <property type="match status" value="1"/>
</dbReference>
<dbReference type="SUPFAM" id="SSF51556">
    <property type="entry name" value="Metallo-dependent hydrolases"/>
    <property type="match status" value="1"/>
</dbReference>
<dbReference type="Gene3D" id="4.10.800.20">
    <property type="match status" value="1"/>
</dbReference>
<dbReference type="EC" id="3.5.4.6" evidence="4"/>
<protein>
    <recommendedName>
        <fullName evidence="11">AMP deaminase</fullName>
        <ecNumber evidence="4">3.5.4.6</ecNumber>
    </recommendedName>
    <alternativeName>
        <fullName evidence="12">Myoadenylate deaminase</fullName>
    </alternativeName>
</protein>
<comment type="similarity">
    <text evidence="3">Belongs to the metallo-dependent hydrolases superfamily. Adenosine and AMP deaminases family.</text>
</comment>
<dbReference type="STRING" id="403673.A0A177W7H0"/>
<dbReference type="GO" id="GO:0005524">
    <property type="term" value="F:ATP binding"/>
    <property type="evidence" value="ECO:0007669"/>
    <property type="project" value="UniProtKB-UniRule"/>
</dbReference>
<dbReference type="GO" id="GO:0032264">
    <property type="term" value="P:IMP salvage"/>
    <property type="evidence" value="ECO:0007669"/>
    <property type="project" value="UniProtKB-UniPathway"/>
</dbReference>
<dbReference type="PROSITE" id="PS00107">
    <property type="entry name" value="PROTEIN_KINASE_ATP"/>
    <property type="match status" value="1"/>
</dbReference>
<evidence type="ECO:0000256" key="11">
    <source>
        <dbReference type="ARBA" id="ARBA00072037"/>
    </source>
</evidence>
<dbReference type="EMBL" id="DS022300">
    <property type="protein sequence ID" value="OAJ36038.1"/>
    <property type="molecule type" value="Genomic_DNA"/>
</dbReference>
<dbReference type="VEuPathDB" id="FungiDB:BDEG_20257"/>
<keyword evidence="10" id="KW-0546">Nucleotide metabolism</keyword>
<dbReference type="Pfam" id="PF00069">
    <property type="entry name" value="Pkinase"/>
    <property type="match status" value="1"/>
</dbReference>
<evidence type="ECO:0000313" key="17">
    <source>
        <dbReference type="Proteomes" id="UP000077115"/>
    </source>
</evidence>
<dbReference type="Pfam" id="PF19326">
    <property type="entry name" value="AMP_deaminase"/>
    <property type="match status" value="1"/>
</dbReference>